<sequence length="197" mass="22486">MVRSNKINRYRMFFVTVFFAHIVMNANMTMRMVDVAGNHFLEFVLKAGILVFNALFVYDVLHFVALRPCCEVIVSYIRHKRDTLWVMLATTGNAAIAKLSGADENSDLQLVRINLRSVAELKKVLNDVWRYSIVASATVVLVITCICTYCLFDDGVPMEQLLLTMTYCFYLAVDFTDIARLSQTMSNELSDLCLHQM</sequence>
<reference evidence="1" key="1">
    <citation type="submission" date="2020-05" db="EMBL/GenBank/DDBJ databases">
        <title>Large-scale comparative analyses of tick genomes elucidate their genetic diversity and vector capacities.</title>
        <authorList>
            <person name="Jia N."/>
            <person name="Wang J."/>
            <person name="Shi W."/>
            <person name="Du L."/>
            <person name="Sun Y."/>
            <person name="Zhan W."/>
            <person name="Jiang J."/>
            <person name="Wang Q."/>
            <person name="Zhang B."/>
            <person name="Ji P."/>
            <person name="Sakyi L.B."/>
            <person name="Cui X."/>
            <person name="Yuan T."/>
            <person name="Jiang B."/>
            <person name="Yang W."/>
            <person name="Lam T.T.-Y."/>
            <person name="Chang Q."/>
            <person name="Ding S."/>
            <person name="Wang X."/>
            <person name="Zhu J."/>
            <person name="Ruan X."/>
            <person name="Zhao L."/>
            <person name="Wei J."/>
            <person name="Que T."/>
            <person name="Du C."/>
            <person name="Cheng J."/>
            <person name="Dai P."/>
            <person name="Han X."/>
            <person name="Huang E."/>
            <person name="Gao Y."/>
            <person name="Liu J."/>
            <person name="Shao H."/>
            <person name="Ye R."/>
            <person name="Li L."/>
            <person name="Wei W."/>
            <person name="Wang X."/>
            <person name="Wang C."/>
            <person name="Yang T."/>
            <person name="Huo Q."/>
            <person name="Li W."/>
            <person name="Guo W."/>
            <person name="Chen H."/>
            <person name="Zhou L."/>
            <person name="Ni X."/>
            <person name="Tian J."/>
            <person name="Zhou Y."/>
            <person name="Sheng Y."/>
            <person name="Liu T."/>
            <person name="Pan Y."/>
            <person name="Xia L."/>
            <person name="Li J."/>
            <person name="Zhao F."/>
            <person name="Cao W."/>
        </authorList>
    </citation>
    <scope>NUCLEOTIDE SEQUENCE</scope>
    <source>
        <strain evidence="1">Hyas-2018</strain>
    </source>
</reference>
<evidence type="ECO:0000313" key="2">
    <source>
        <dbReference type="Proteomes" id="UP000821845"/>
    </source>
</evidence>
<proteinExistence type="predicted"/>
<accession>A0ACB7RRJ4</accession>
<name>A0ACB7RRJ4_HYAAI</name>
<dbReference type="Proteomes" id="UP000821845">
    <property type="component" value="Chromosome 8"/>
</dbReference>
<organism evidence="1 2">
    <name type="scientific">Hyalomma asiaticum</name>
    <name type="common">Tick</name>
    <dbReference type="NCBI Taxonomy" id="266040"/>
    <lineage>
        <taxon>Eukaryota</taxon>
        <taxon>Metazoa</taxon>
        <taxon>Ecdysozoa</taxon>
        <taxon>Arthropoda</taxon>
        <taxon>Chelicerata</taxon>
        <taxon>Arachnida</taxon>
        <taxon>Acari</taxon>
        <taxon>Parasitiformes</taxon>
        <taxon>Ixodida</taxon>
        <taxon>Ixodoidea</taxon>
        <taxon>Ixodidae</taxon>
        <taxon>Hyalomminae</taxon>
        <taxon>Hyalomma</taxon>
    </lineage>
</organism>
<gene>
    <name evidence="1" type="ORF">HPB50_010456</name>
</gene>
<protein>
    <submittedName>
        <fullName evidence="1">Uncharacterized protein</fullName>
    </submittedName>
</protein>
<evidence type="ECO:0000313" key="1">
    <source>
        <dbReference type="EMBL" id="KAH6924018.1"/>
    </source>
</evidence>
<comment type="caution">
    <text evidence="1">The sequence shown here is derived from an EMBL/GenBank/DDBJ whole genome shotgun (WGS) entry which is preliminary data.</text>
</comment>
<keyword evidence="2" id="KW-1185">Reference proteome</keyword>
<dbReference type="EMBL" id="CM023488">
    <property type="protein sequence ID" value="KAH6924018.1"/>
    <property type="molecule type" value="Genomic_DNA"/>
</dbReference>